<feature type="compositionally biased region" description="Basic residues" evidence="1">
    <location>
        <begin position="73"/>
        <end position="83"/>
    </location>
</feature>
<dbReference type="AlphaFoldDB" id="A0A388SU72"/>
<protein>
    <submittedName>
        <fullName evidence="2">Uncharacterized protein</fullName>
    </submittedName>
</protein>
<sequence length="83" mass="8764">MAPVGITRRVLFPSGDARPGGNDLGSEAACIRQALVGSLVQVSEMAAFGLAEICRTLDDHAPRDPSPRGAQFLRRHSPGPGRK</sequence>
<feature type="region of interest" description="Disordered" evidence="1">
    <location>
        <begin position="58"/>
        <end position="83"/>
    </location>
</feature>
<accession>A0A388SU72</accession>
<proteinExistence type="predicted"/>
<dbReference type="Proteomes" id="UP000265354">
    <property type="component" value="Unassembled WGS sequence"/>
</dbReference>
<evidence type="ECO:0000313" key="2">
    <source>
        <dbReference type="EMBL" id="GBQ00178.1"/>
    </source>
</evidence>
<comment type="caution">
    <text evidence="2">The sequence shown here is derived from an EMBL/GenBank/DDBJ whole genome shotgun (WGS) entry which is preliminary data.</text>
</comment>
<dbReference type="EMBL" id="BGZL01000003">
    <property type="protein sequence ID" value="GBQ00178.1"/>
    <property type="molecule type" value="Genomic_DNA"/>
</dbReference>
<evidence type="ECO:0000256" key="1">
    <source>
        <dbReference type="SAM" id="MobiDB-lite"/>
    </source>
</evidence>
<gene>
    <name evidence="2" type="ORF">SSP531S_15920</name>
</gene>
<evidence type="ECO:0000313" key="3">
    <source>
        <dbReference type="Proteomes" id="UP000265354"/>
    </source>
</evidence>
<name>A0A388SU72_9ACTN</name>
<organism evidence="2 3">
    <name type="scientific">Streptomyces spongiicola</name>
    <dbReference type="NCBI Taxonomy" id="1690221"/>
    <lineage>
        <taxon>Bacteria</taxon>
        <taxon>Bacillati</taxon>
        <taxon>Actinomycetota</taxon>
        <taxon>Actinomycetes</taxon>
        <taxon>Kitasatosporales</taxon>
        <taxon>Streptomycetaceae</taxon>
        <taxon>Streptomyces</taxon>
    </lineage>
</organism>
<reference evidence="2 3" key="1">
    <citation type="submission" date="2018-07" db="EMBL/GenBank/DDBJ databases">
        <title>Whole Genome Shotgun Sequence of Streptomyces spongiicola strain 531S.</title>
        <authorList>
            <person name="Dohra H."/>
            <person name="Kodani S."/>
        </authorList>
    </citation>
    <scope>NUCLEOTIDE SEQUENCE [LARGE SCALE GENOMIC DNA]</scope>
    <source>
        <strain evidence="2 3">531S</strain>
    </source>
</reference>